<evidence type="ECO:0000256" key="14">
    <source>
        <dbReference type="SAM" id="SignalP"/>
    </source>
</evidence>
<dbReference type="InterPro" id="IPR018062">
    <property type="entry name" value="HTH_AraC-typ_CS"/>
</dbReference>
<evidence type="ECO:0000256" key="9">
    <source>
        <dbReference type="ARBA" id="ARBA00023015"/>
    </source>
</evidence>
<feature type="chain" id="PRO_5014908002" description="histidine kinase" evidence="14">
    <location>
        <begin position="22"/>
        <end position="1365"/>
    </location>
</feature>
<evidence type="ECO:0000259" key="17">
    <source>
        <dbReference type="PROSITE" id="PS50110"/>
    </source>
</evidence>
<dbReference type="InterPro" id="IPR003661">
    <property type="entry name" value="HisK_dim/P_dom"/>
</dbReference>
<dbReference type="SUPFAM" id="SSF55874">
    <property type="entry name" value="ATPase domain of HSP90 chaperone/DNA topoisomerase II/histidine kinase"/>
    <property type="match status" value="1"/>
</dbReference>
<dbReference type="Gene3D" id="3.30.565.10">
    <property type="entry name" value="Histidine kinase-like ATPase, C-terminal domain"/>
    <property type="match status" value="1"/>
</dbReference>
<dbReference type="InterPro" id="IPR036890">
    <property type="entry name" value="HATPase_C_sf"/>
</dbReference>
<dbReference type="Gene3D" id="2.130.10.10">
    <property type="entry name" value="YVTN repeat-like/Quinoprotein amine dehydrogenase"/>
    <property type="match status" value="2"/>
</dbReference>
<keyword evidence="14" id="KW-0732">Signal</keyword>
<dbReference type="SUPFAM" id="SSF47384">
    <property type="entry name" value="Homodimeric domain of signal transducing histidine kinase"/>
    <property type="match status" value="1"/>
</dbReference>
<dbReference type="SMART" id="SM00388">
    <property type="entry name" value="HisKA"/>
    <property type="match status" value="1"/>
</dbReference>
<dbReference type="InterPro" id="IPR036097">
    <property type="entry name" value="HisK_dim/P_sf"/>
</dbReference>
<evidence type="ECO:0000313" key="18">
    <source>
        <dbReference type="EMBL" id="AUP78529.1"/>
    </source>
</evidence>
<evidence type="ECO:0000256" key="10">
    <source>
        <dbReference type="ARBA" id="ARBA00023125"/>
    </source>
</evidence>
<protein>
    <recommendedName>
        <fullName evidence="2">histidine kinase</fullName>
        <ecNumber evidence="2">2.7.13.3</ecNumber>
    </recommendedName>
</protein>
<dbReference type="InterPro" id="IPR011006">
    <property type="entry name" value="CheY-like_superfamily"/>
</dbReference>
<keyword evidence="4" id="KW-0808">Transferase</keyword>
<dbReference type="SUPFAM" id="SSF52172">
    <property type="entry name" value="CheY-like"/>
    <property type="match status" value="1"/>
</dbReference>
<dbReference type="InterPro" id="IPR005467">
    <property type="entry name" value="His_kinase_dom"/>
</dbReference>
<dbReference type="Gene3D" id="2.60.40.10">
    <property type="entry name" value="Immunoglobulins"/>
    <property type="match status" value="1"/>
</dbReference>
<dbReference type="GO" id="GO:0003700">
    <property type="term" value="F:DNA-binding transcription factor activity"/>
    <property type="evidence" value="ECO:0007669"/>
    <property type="project" value="InterPro"/>
</dbReference>
<dbReference type="InterPro" id="IPR015943">
    <property type="entry name" value="WD40/YVTN_repeat-like_dom_sf"/>
</dbReference>
<dbReference type="InterPro" id="IPR004358">
    <property type="entry name" value="Sig_transdc_His_kin-like_C"/>
</dbReference>
<evidence type="ECO:0000256" key="7">
    <source>
        <dbReference type="ARBA" id="ARBA00022840"/>
    </source>
</evidence>
<dbReference type="OrthoDB" id="1522078at2"/>
<name>A0A2K9PN97_9FLAO</name>
<dbReference type="Proteomes" id="UP000235826">
    <property type="component" value="Chromosome"/>
</dbReference>
<dbReference type="PRINTS" id="PR00344">
    <property type="entry name" value="BCTRLSENSOR"/>
</dbReference>
<dbReference type="FunFam" id="2.60.40.10:FF:000791">
    <property type="entry name" value="Two-component system sensor histidine kinase/response regulator"/>
    <property type="match status" value="1"/>
</dbReference>
<dbReference type="PROSITE" id="PS50110">
    <property type="entry name" value="RESPONSE_REGULATORY"/>
    <property type="match status" value="1"/>
</dbReference>
<dbReference type="Pfam" id="PF12833">
    <property type="entry name" value="HTH_18"/>
    <property type="match status" value="1"/>
</dbReference>
<keyword evidence="13" id="KW-0812">Transmembrane</keyword>
<accession>A0A2K9PN97</accession>
<dbReference type="FunFam" id="1.10.10.60:FF:000284">
    <property type="entry name" value="Two-component system sensor histidine kinase/response regulator"/>
    <property type="match status" value="1"/>
</dbReference>
<evidence type="ECO:0000259" key="16">
    <source>
        <dbReference type="PROSITE" id="PS50109"/>
    </source>
</evidence>
<evidence type="ECO:0000256" key="5">
    <source>
        <dbReference type="ARBA" id="ARBA00022741"/>
    </source>
</evidence>
<feature type="modified residue" description="4-aspartylphosphate" evidence="12">
    <location>
        <position position="1163"/>
    </location>
</feature>
<reference evidence="18 19" key="1">
    <citation type="submission" date="2018-01" db="EMBL/GenBank/DDBJ databases">
        <title>Complete genome sequence of Flavivirga eckloniae ECD14 isolated from seaweed Ecklonia cava.</title>
        <authorList>
            <person name="Lee J.H."/>
            <person name="Baik K.S."/>
            <person name="Seong C.N."/>
        </authorList>
    </citation>
    <scope>NUCLEOTIDE SEQUENCE [LARGE SCALE GENOMIC DNA]</scope>
    <source>
        <strain evidence="18 19">ECD14</strain>
    </source>
</reference>
<dbReference type="PROSITE" id="PS00041">
    <property type="entry name" value="HTH_ARAC_FAMILY_1"/>
    <property type="match status" value="1"/>
</dbReference>
<gene>
    <name evidence="18" type="ORF">C1H87_07320</name>
</gene>
<dbReference type="SMART" id="SM00448">
    <property type="entry name" value="REC"/>
    <property type="match status" value="1"/>
</dbReference>
<dbReference type="Pfam" id="PF00512">
    <property type="entry name" value="HisKA"/>
    <property type="match status" value="1"/>
</dbReference>
<dbReference type="EC" id="2.7.13.3" evidence="2"/>
<evidence type="ECO:0000256" key="8">
    <source>
        <dbReference type="ARBA" id="ARBA00023012"/>
    </source>
</evidence>
<keyword evidence="9" id="KW-0805">Transcription regulation</keyword>
<keyword evidence="13" id="KW-0472">Membrane</keyword>
<dbReference type="InterPro" id="IPR001789">
    <property type="entry name" value="Sig_transdc_resp-reg_receiver"/>
</dbReference>
<feature type="domain" description="HTH araC/xylS-type" evidence="15">
    <location>
        <begin position="1262"/>
        <end position="1361"/>
    </location>
</feature>
<dbReference type="PROSITE" id="PS01124">
    <property type="entry name" value="HTH_ARAC_FAMILY_2"/>
    <property type="match status" value="1"/>
</dbReference>
<dbReference type="FunFam" id="1.10.287.130:FF:000045">
    <property type="entry name" value="Two-component system sensor histidine kinase/response regulator"/>
    <property type="match status" value="1"/>
</dbReference>
<keyword evidence="11" id="KW-0804">Transcription</keyword>
<dbReference type="FunFam" id="3.30.565.10:FF:000037">
    <property type="entry name" value="Hybrid sensor histidine kinase/response regulator"/>
    <property type="match status" value="1"/>
</dbReference>
<organism evidence="18 19">
    <name type="scientific">Flavivirga eckloniae</name>
    <dbReference type="NCBI Taxonomy" id="1803846"/>
    <lineage>
        <taxon>Bacteria</taxon>
        <taxon>Pseudomonadati</taxon>
        <taxon>Bacteroidota</taxon>
        <taxon>Flavobacteriia</taxon>
        <taxon>Flavobacteriales</taxon>
        <taxon>Flavobacteriaceae</taxon>
        <taxon>Flavivirga</taxon>
    </lineage>
</organism>
<dbReference type="InterPro" id="IPR011123">
    <property type="entry name" value="Y_Y_Y"/>
</dbReference>
<dbReference type="InterPro" id="IPR018060">
    <property type="entry name" value="HTH_AraC"/>
</dbReference>
<dbReference type="SMART" id="SM00387">
    <property type="entry name" value="HATPase_c"/>
    <property type="match status" value="1"/>
</dbReference>
<dbReference type="CDD" id="cd17574">
    <property type="entry name" value="REC_OmpR"/>
    <property type="match status" value="1"/>
</dbReference>
<dbReference type="RefSeq" id="WP_102755184.1">
    <property type="nucleotide sequence ID" value="NZ_CP025791.1"/>
</dbReference>
<evidence type="ECO:0000256" key="1">
    <source>
        <dbReference type="ARBA" id="ARBA00000085"/>
    </source>
</evidence>
<evidence type="ECO:0000256" key="2">
    <source>
        <dbReference type="ARBA" id="ARBA00012438"/>
    </source>
</evidence>
<feature type="signal peptide" evidence="14">
    <location>
        <begin position="1"/>
        <end position="21"/>
    </location>
</feature>
<dbReference type="GO" id="GO:0000155">
    <property type="term" value="F:phosphorelay sensor kinase activity"/>
    <property type="evidence" value="ECO:0007669"/>
    <property type="project" value="InterPro"/>
</dbReference>
<comment type="catalytic activity">
    <reaction evidence="1">
        <text>ATP + protein L-histidine = ADP + protein N-phospho-L-histidine.</text>
        <dbReference type="EC" id="2.7.13.3"/>
    </reaction>
</comment>
<dbReference type="KEGG" id="fek:C1H87_07320"/>
<dbReference type="Gene3D" id="1.10.10.60">
    <property type="entry name" value="Homeodomain-like"/>
    <property type="match status" value="2"/>
</dbReference>
<dbReference type="Gene3D" id="1.10.287.130">
    <property type="match status" value="1"/>
</dbReference>
<dbReference type="CDD" id="cd00082">
    <property type="entry name" value="HisKA"/>
    <property type="match status" value="1"/>
</dbReference>
<keyword evidence="3 12" id="KW-0597">Phosphoprotein</keyword>
<dbReference type="Pfam" id="PF00072">
    <property type="entry name" value="Response_reg"/>
    <property type="match status" value="1"/>
</dbReference>
<dbReference type="InterPro" id="IPR009057">
    <property type="entry name" value="Homeodomain-like_sf"/>
</dbReference>
<keyword evidence="19" id="KW-1185">Reference proteome</keyword>
<dbReference type="SMART" id="SM00342">
    <property type="entry name" value="HTH_ARAC"/>
    <property type="match status" value="1"/>
</dbReference>
<keyword evidence="7" id="KW-0067">ATP-binding</keyword>
<dbReference type="InterPro" id="IPR013783">
    <property type="entry name" value="Ig-like_fold"/>
</dbReference>
<evidence type="ECO:0000259" key="15">
    <source>
        <dbReference type="PROSITE" id="PS01124"/>
    </source>
</evidence>
<dbReference type="InterPro" id="IPR003594">
    <property type="entry name" value="HATPase_dom"/>
</dbReference>
<keyword evidence="10" id="KW-0238">DNA-binding</keyword>
<evidence type="ECO:0000256" key="13">
    <source>
        <dbReference type="SAM" id="Phobius"/>
    </source>
</evidence>
<dbReference type="Gene3D" id="3.40.50.2300">
    <property type="match status" value="1"/>
</dbReference>
<evidence type="ECO:0000256" key="12">
    <source>
        <dbReference type="PROSITE-ProRule" id="PRU00169"/>
    </source>
</evidence>
<evidence type="ECO:0000256" key="6">
    <source>
        <dbReference type="ARBA" id="ARBA00022777"/>
    </source>
</evidence>
<dbReference type="Pfam" id="PF07494">
    <property type="entry name" value="Reg_prop"/>
    <property type="match status" value="9"/>
</dbReference>
<dbReference type="PANTHER" id="PTHR43547">
    <property type="entry name" value="TWO-COMPONENT HISTIDINE KINASE"/>
    <property type="match status" value="1"/>
</dbReference>
<dbReference type="InterPro" id="IPR011110">
    <property type="entry name" value="Reg_prop"/>
</dbReference>
<evidence type="ECO:0000313" key="19">
    <source>
        <dbReference type="Proteomes" id="UP000235826"/>
    </source>
</evidence>
<keyword evidence="6" id="KW-0418">Kinase</keyword>
<dbReference type="GO" id="GO:0005524">
    <property type="term" value="F:ATP binding"/>
    <property type="evidence" value="ECO:0007669"/>
    <property type="project" value="UniProtKB-KW"/>
</dbReference>
<keyword evidence="5" id="KW-0547">Nucleotide-binding</keyword>
<dbReference type="Pfam" id="PF02518">
    <property type="entry name" value="HATPase_c"/>
    <property type="match status" value="1"/>
</dbReference>
<dbReference type="GO" id="GO:0043565">
    <property type="term" value="F:sequence-specific DNA binding"/>
    <property type="evidence" value="ECO:0007669"/>
    <property type="project" value="InterPro"/>
</dbReference>
<dbReference type="SUPFAM" id="SSF63829">
    <property type="entry name" value="Calcium-dependent phosphotriesterase"/>
    <property type="match status" value="2"/>
</dbReference>
<keyword evidence="8" id="KW-0902">Two-component regulatory system</keyword>
<evidence type="ECO:0000256" key="3">
    <source>
        <dbReference type="ARBA" id="ARBA00022553"/>
    </source>
</evidence>
<dbReference type="Pfam" id="PF07495">
    <property type="entry name" value="Y_Y_Y"/>
    <property type="match status" value="1"/>
</dbReference>
<dbReference type="PANTHER" id="PTHR43547:SF2">
    <property type="entry name" value="HYBRID SIGNAL TRANSDUCTION HISTIDINE KINASE C"/>
    <property type="match status" value="1"/>
</dbReference>
<keyword evidence="13" id="KW-1133">Transmembrane helix</keyword>
<evidence type="ECO:0000256" key="4">
    <source>
        <dbReference type="ARBA" id="ARBA00022679"/>
    </source>
</evidence>
<dbReference type="EMBL" id="CP025791">
    <property type="protein sequence ID" value="AUP78529.1"/>
    <property type="molecule type" value="Genomic_DNA"/>
</dbReference>
<feature type="domain" description="Response regulatory" evidence="17">
    <location>
        <begin position="1115"/>
        <end position="1230"/>
    </location>
</feature>
<dbReference type="SUPFAM" id="SSF46689">
    <property type="entry name" value="Homeodomain-like"/>
    <property type="match status" value="1"/>
</dbReference>
<feature type="domain" description="Histidine kinase" evidence="16">
    <location>
        <begin position="846"/>
        <end position="1069"/>
    </location>
</feature>
<dbReference type="PROSITE" id="PS50109">
    <property type="entry name" value="HIS_KIN"/>
    <property type="match status" value="1"/>
</dbReference>
<sequence>MKPLKLFLLFFIIFLSQRGNCQDNFSIDGDLKFKNYTIFDGLPSISIPCITQDSKGFMWFGTRNGISRFDGFDFTNFFHDSEDDMSLSHNQIQSVFTDSKGELWIGTKKGLNRYIEGVGFEKYYSDDSDFSSLAGNVVLSICEDKDHVLWIGTDNGLHKYNRELKNFKRYVHNDRIENSLRGNFIKEIYADSKGILWMITDQGVEKYNTKENSFKYYPLGNNNVVNISGAIKEDSKGRIWVGDTEGLWHYNDAEDKFVSYFGFNNILENVSIRALWEDEEGNLLIGSYTGLYIDNIDKKTTHHIRHDKYDPYSISKNSIHAIFEDRIGNLWIGTWAGGVNYLDKSFDSFNHYSEPSGLSYPVVSAFVEDHNKNLWIGTEGGGLDYFNRSEGTFINFKHDENNKNSLSEDNVHDVIQDDEGNLWIATFGGGVNYFNPNKSPAKFEHYKNNVSDSLSIGSNYVFTLLEDSNQNIWMGTYTGINMFDPKLKQFVRFPEKKEGYVWITTIFENYKKEILVGSSNGLGLVDIEKREILYDHFNKINASINENVLCIYQDNKSNYWLGTEGEGLVYVENDLSTIIKYRKNEGLPSDVVYGILPDNYGNLWLSTHGGLSKFNMDLKTFDNYDIHDGLQSNEFNYDAYAISSDGELIFGGVNGFNIFNPQEIKKNNNPPPVILTEFKIDEKTVKIGDENAPLTKPLSQTQEIILSYDQSLFSFEFIGFNYSQPEKNEYAYMLEGFNDDWLHIGNRRQVTFTNIESGDYVFKVKASNNSHTWNEAGTSIKIKILPPPWSTWWAFLLYFILCVFIGYLLWRYARLRINDRNALQNEIKEREKDEEIYELKLRFFTNISHELRTPLTLILGPLDNILQKKGDLIEGIKEEISLVRSNAQKLLRHVNNIMDFRKDEIGQLKLRAAKGDIVKFCNETFISFRQLAESRGITYNFSNKTELDHVYFDRDKMEIVLYNLLSNAFKFTPDGGEISFTISQISPKNDDIDRVCLSIKDNGYGMEPKHTNLIFERFFQIETSQNFSNGSGIGLTLTKRLVELHHGNIKVESELGMGSLFTVELPLGKKHLNSNEIFKAFKHGEDVANYSERKWKKPDVINKPDKEVTNKNLPLLLIIEDNLDVRKFIVSCFSEEYNIQEASNGGIGYELATELIPDLIISDVMMPEMDGISLCSKLKKDINTCHIPIILLTARTSLIFKKDGLQTGADDYINKPFKPSILRLKVKNLMESRKKLHEYFIRNYRINPKEVVLNSKDDEFLEKAINCIERHLSNSDFNVSTFIEEIGMSRSVLFRKIKSLTGQSTTEFIRVIRIKRAAQLLVQNQMSISEIAYEVGFNDLKYFRTCFRRQFKCSPSEYITNNSNA</sequence>
<feature type="transmembrane region" description="Helical" evidence="13">
    <location>
        <begin position="789"/>
        <end position="810"/>
    </location>
</feature>
<evidence type="ECO:0000256" key="11">
    <source>
        <dbReference type="ARBA" id="ARBA00023163"/>
    </source>
</evidence>
<proteinExistence type="predicted"/>